<dbReference type="PANTHER" id="PTHR34203:SF13">
    <property type="entry name" value="EXPRESSED PROTEIN"/>
    <property type="match status" value="1"/>
</dbReference>
<protein>
    <submittedName>
        <fullName evidence="4">Methyltransferase FkbM domain-containing protein</fullName>
    </submittedName>
</protein>
<accession>A0A9P1FV52</accession>
<gene>
    <name evidence="3" type="ORF">C1SCF055_LOCUS14766</name>
</gene>
<evidence type="ECO:0000313" key="4">
    <source>
        <dbReference type="EMBL" id="CAL4774814.1"/>
    </source>
</evidence>
<feature type="signal peptide" evidence="1">
    <location>
        <begin position="1"/>
        <end position="21"/>
    </location>
</feature>
<dbReference type="EMBL" id="CAMXCT030001172">
    <property type="protein sequence ID" value="CAL4774814.1"/>
    <property type="molecule type" value="Genomic_DNA"/>
</dbReference>
<dbReference type="AlphaFoldDB" id="A0A9P1FV52"/>
<proteinExistence type="predicted"/>
<keyword evidence="1" id="KW-0732">Signal</keyword>
<keyword evidence="4" id="KW-0489">Methyltransferase</keyword>
<feature type="domain" description="Methyltransferase FkbM" evidence="2">
    <location>
        <begin position="153"/>
        <end position="317"/>
    </location>
</feature>
<feature type="chain" id="PRO_5043272244" evidence="1">
    <location>
        <begin position="22"/>
        <end position="418"/>
    </location>
</feature>
<organism evidence="3">
    <name type="scientific">Cladocopium goreaui</name>
    <dbReference type="NCBI Taxonomy" id="2562237"/>
    <lineage>
        <taxon>Eukaryota</taxon>
        <taxon>Sar</taxon>
        <taxon>Alveolata</taxon>
        <taxon>Dinophyceae</taxon>
        <taxon>Suessiales</taxon>
        <taxon>Symbiodiniaceae</taxon>
        <taxon>Cladocopium</taxon>
    </lineage>
</organism>
<dbReference type="NCBIfam" id="TIGR01444">
    <property type="entry name" value="fkbM_fam"/>
    <property type="match status" value="1"/>
</dbReference>
<keyword evidence="5" id="KW-1185">Reference proteome</keyword>
<sequence length="418" mass="47113">MPMAWALEVLSFATLAFVTLSEKSDVLSLRFYSKSGDHWGFVDQAVPNRPIHATWPKRCWPHCRDENHPSFERSQRVWEQRMNRFTDVKSMNLQDRRFEFRDFHGSFALDFEIRKWQTLEQTSDGKQGNSFKGLAEAADLLEADDGTVRTVVDVGANLGFSSIMVAARLPHSRVIAIEANPVLFRVLQWNIRANNVTENVWPLNIAISREGNGQCNPADELFSDCVTMKVSKNHRAGFIQSEGACETNLQDTCFQVPAWALRNVAQRLNLTKIHHLKLNCEGCEYHILSDPVVRQMKEQGDLGNISGELHHFHQFEPFESIPAEMVEPTMKIMCNEEFVSDNSRICESASGAKSSRFLLSYSVSLKGVGWVKNRDHATQCNLSDIVVGVGSCRAVCCLSRSVNAEKTGHCANHAKKNP</sequence>
<dbReference type="EMBL" id="CAMXCT020001172">
    <property type="protein sequence ID" value="CAL1140877.1"/>
    <property type="molecule type" value="Genomic_DNA"/>
</dbReference>
<dbReference type="InterPro" id="IPR029063">
    <property type="entry name" value="SAM-dependent_MTases_sf"/>
</dbReference>
<dbReference type="PANTHER" id="PTHR34203">
    <property type="entry name" value="METHYLTRANSFERASE, FKBM FAMILY PROTEIN"/>
    <property type="match status" value="1"/>
</dbReference>
<dbReference type="OrthoDB" id="419348at2759"/>
<dbReference type="Proteomes" id="UP001152797">
    <property type="component" value="Unassembled WGS sequence"/>
</dbReference>
<evidence type="ECO:0000313" key="5">
    <source>
        <dbReference type="Proteomes" id="UP001152797"/>
    </source>
</evidence>
<dbReference type="EMBL" id="CAMXCT010001172">
    <property type="protein sequence ID" value="CAI3987502.1"/>
    <property type="molecule type" value="Genomic_DNA"/>
</dbReference>
<dbReference type="GO" id="GO:0032259">
    <property type="term" value="P:methylation"/>
    <property type="evidence" value="ECO:0007669"/>
    <property type="project" value="UniProtKB-KW"/>
</dbReference>
<dbReference type="GO" id="GO:0008168">
    <property type="term" value="F:methyltransferase activity"/>
    <property type="evidence" value="ECO:0007669"/>
    <property type="project" value="UniProtKB-KW"/>
</dbReference>
<evidence type="ECO:0000259" key="2">
    <source>
        <dbReference type="Pfam" id="PF05050"/>
    </source>
</evidence>
<dbReference type="Pfam" id="PF05050">
    <property type="entry name" value="Methyltransf_21"/>
    <property type="match status" value="1"/>
</dbReference>
<dbReference type="Gene3D" id="3.40.50.150">
    <property type="entry name" value="Vaccinia Virus protein VP39"/>
    <property type="match status" value="1"/>
</dbReference>
<evidence type="ECO:0000313" key="3">
    <source>
        <dbReference type="EMBL" id="CAI3987502.1"/>
    </source>
</evidence>
<name>A0A9P1FV52_9DINO</name>
<evidence type="ECO:0000256" key="1">
    <source>
        <dbReference type="SAM" id="SignalP"/>
    </source>
</evidence>
<reference evidence="4 5" key="2">
    <citation type="submission" date="2024-05" db="EMBL/GenBank/DDBJ databases">
        <authorList>
            <person name="Chen Y."/>
            <person name="Shah S."/>
            <person name="Dougan E. K."/>
            <person name="Thang M."/>
            <person name="Chan C."/>
        </authorList>
    </citation>
    <scope>NUCLEOTIDE SEQUENCE [LARGE SCALE GENOMIC DNA]</scope>
</reference>
<dbReference type="InterPro" id="IPR052514">
    <property type="entry name" value="SAM-dependent_MTase"/>
</dbReference>
<reference evidence="3" key="1">
    <citation type="submission" date="2022-10" db="EMBL/GenBank/DDBJ databases">
        <authorList>
            <person name="Chen Y."/>
            <person name="Dougan E. K."/>
            <person name="Chan C."/>
            <person name="Rhodes N."/>
            <person name="Thang M."/>
        </authorList>
    </citation>
    <scope>NUCLEOTIDE SEQUENCE</scope>
</reference>
<dbReference type="InterPro" id="IPR006342">
    <property type="entry name" value="FkbM_mtfrase"/>
</dbReference>
<dbReference type="SUPFAM" id="SSF53335">
    <property type="entry name" value="S-adenosyl-L-methionine-dependent methyltransferases"/>
    <property type="match status" value="1"/>
</dbReference>
<keyword evidence="4" id="KW-0808">Transferase</keyword>
<comment type="caution">
    <text evidence="3">The sequence shown here is derived from an EMBL/GenBank/DDBJ whole genome shotgun (WGS) entry which is preliminary data.</text>
</comment>